<evidence type="ECO:0000256" key="1">
    <source>
        <dbReference type="ARBA" id="ARBA00022741"/>
    </source>
</evidence>
<evidence type="ECO:0000313" key="5">
    <source>
        <dbReference type="Proteomes" id="UP000035065"/>
    </source>
</evidence>
<reference evidence="4 5" key="1">
    <citation type="journal article" date="2011" name="J. Bacteriol.">
        <title>Draft Genome Sequence of Gordonia neofelifaecis NRRL B-59395, a Cholesterol-Degrading Actinomycete.</title>
        <authorList>
            <person name="Ge F."/>
            <person name="Li W."/>
            <person name="Chen G."/>
            <person name="Liu Y."/>
            <person name="Zhang G."/>
            <person name="Yong B."/>
            <person name="Wang Q."/>
            <person name="Wang N."/>
            <person name="Huang Z."/>
            <person name="Li W."/>
            <person name="Wang J."/>
            <person name="Wu C."/>
            <person name="Xie Q."/>
            <person name="Liu G."/>
        </authorList>
    </citation>
    <scope>NUCLEOTIDE SEQUENCE [LARGE SCALE GENOMIC DNA]</scope>
    <source>
        <strain evidence="4 5">NRRL B-59395</strain>
    </source>
</reference>
<keyword evidence="1" id="KW-0547">Nucleotide-binding</keyword>
<dbReference type="GO" id="GO:0016887">
    <property type="term" value="F:ATP hydrolysis activity"/>
    <property type="evidence" value="ECO:0007669"/>
    <property type="project" value="InterPro"/>
</dbReference>
<proteinExistence type="predicted"/>
<dbReference type="InterPro" id="IPR003593">
    <property type="entry name" value="AAA+_ATPase"/>
</dbReference>
<dbReference type="GO" id="GO:0005737">
    <property type="term" value="C:cytoplasm"/>
    <property type="evidence" value="ECO:0007669"/>
    <property type="project" value="TreeGrafter"/>
</dbReference>
<dbReference type="NCBIfam" id="NF040713">
    <property type="entry name" value="ZapE"/>
    <property type="match status" value="1"/>
</dbReference>
<dbReference type="eggNOG" id="COG1485">
    <property type="taxonomic scope" value="Bacteria"/>
</dbReference>
<dbReference type="Proteomes" id="UP000035065">
    <property type="component" value="Unassembled WGS sequence"/>
</dbReference>
<dbReference type="STRING" id="644548.SCNU_16054"/>
<keyword evidence="2" id="KW-0067">ATP-binding</keyword>
<dbReference type="InterPro" id="IPR027417">
    <property type="entry name" value="P-loop_NTPase"/>
</dbReference>
<comment type="caution">
    <text evidence="4">The sequence shown here is derived from an EMBL/GenBank/DDBJ whole genome shotgun (WGS) entry which is preliminary data.</text>
</comment>
<dbReference type="CDD" id="cd00009">
    <property type="entry name" value="AAA"/>
    <property type="match status" value="1"/>
</dbReference>
<evidence type="ECO:0000259" key="3">
    <source>
        <dbReference type="SMART" id="SM00382"/>
    </source>
</evidence>
<evidence type="ECO:0000256" key="2">
    <source>
        <dbReference type="ARBA" id="ARBA00022840"/>
    </source>
</evidence>
<protein>
    <recommendedName>
        <fullName evidence="3">AAA+ ATPase domain-containing protein</fullName>
    </recommendedName>
</protein>
<dbReference type="Gene3D" id="3.40.50.300">
    <property type="entry name" value="P-loop containing nucleotide triphosphate hydrolases"/>
    <property type="match status" value="1"/>
</dbReference>
<dbReference type="Pfam" id="PF03969">
    <property type="entry name" value="AFG1_ATPase"/>
    <property type="match status" value="1"/>
</dbReference>
<dbReference type="GO" id="GO:0005524">
    <property type="term" value="F:ATP binding"/>
    <property type="evidence" value="ECO:0007669"/>
    <property type="project" value="UniProtKB-KW"/>
</dbReference>
<dbReference type="InterPro" id="IPR005654">
    <property type="entry name" value="ATPase_AFG1-like"/>
</dbReference>
<dbReference type="AlphaFoldDB" id="F1YMR5"/>
<feature type="domain" description="AAA+ ATPase" evidence="3">
    <location>
        <begin position="16"/>
        <end position="141"/>
    </location>
</feature>
<gene>
    <name evidence="4" type="ORF">SCNU_16054</name>
</gene>
<dbReference type="SUPFAM" id="SSF52540">
    <property type="entry name" value="P-loop containing nucleoside triphosphate hydrolases"/>
    <property type="match status" value="1"/>
</dbReference>
<evidence type="ECO:0000313" key="4">
    <source>
        <dbReference type="EMBL" id="EGD54000.1"/>
    </source>
</evidence>
<accession>F1YMR5</accession>
<dbReference type="EMBL" id="AEUD01000015">
    <property type="protein sequence ID" value="EGD54000.1"/>
    <property type="molecule type" value="Genomic_DNA"/>
</dbReference>
<dbReference type="PANTHER" id="PTHR12169">
    <property type="entry name" value="ATPASE N2B"/>
    <property type="match status" value="1"/>
</dbReference>
<name>F1YMR5_9ACTN</name>
<sequence length="285" mass="31441">MSLTPEQNAALDVLAAGRNVYLYGPPGRGKTLLVDIFAAVIGARRRHLQEFFEELHEGMAQTGRLPLAVARLVDGVAVLCLDEFTVHDPADGVFLDRVLRELDRRGVRVVATSNRAPAELMPNPLFHPGFEPTIDVIEQLFSVIRLDDGRDLREASVSPSRSGFGAGRWIVGGRPRDDVDEAIASFRFDDLCDRPAHASDYRRLARDCPRWRIVMPGMCVAHPDALTRWAALLDVAHDLGVEVTVYADYPPQPFADLLWANLPDAARAVSRMGAWPVIGCATRAK</sequence>
<keyword evidence="5" id="KW-1185">Reference proteome</keyword>
<organism evidence="4 5">
    <name type="scientific">Gordonia neofelifaecis NRRL B-59395</name>
    <dbReference type="NCBI Taxonomy" id="644548"/>
    <lineage>
        <taxon>Bacteria</taxon>
        <taxon>Bacillati</taxon>
        <taxon>Actinomycetota</taxon>
        <taxon>Actinomycetes</taxon>
        <taxon>Mycobacteriales</taxon>
        <taxon>Gordoniaceae</taxon>
        <taxon>Gordonia</taxon>
    </lineage>
</organism>
<dbReference type="SMART" id="SM00382">
    <property type="entry name" value="AAA"/>
    <property type="match status" value="1"/>
</dbReference>
<dbReference type="PANTHER" id="PTHR12169:SF6">
    <property type="entry name" value="AFG1-LIKE ATPASE"/>
    <property type="match status" value="1"/>
</dbReference>